<evidence type="ECO:0000256" key="1">
    <source>
        <dbReference type="SAM" id="SignalP"/>
    </source>
</evidence>
<dbReference type="Proteomes" id="UP000239007">
    <property type="component" value="Unassembled WGS sequence"/>
</dbReference>
<sequence length="243" mass="28053">MINRLSAFILSVALLLTCSITNASEQSFVIKPFDAVYDMYRQGDKLGSGKRSLKALGNNQFSLSLDSDIEWLIFSDERKEVSRFSYTQGKIIPSFYLYRREGTGKDKELDIMFNLDHSLIIKPKHEESPDKWQDGWLDEMSLHMQIQADLIDGKTRFEYTVIGNSGKLKDYEFEVIGHELISTGLGRFNATKVARVYPKGKFYAQHAWFIPELNHTLARLWRMKKGVEQYDLVISSYQEAQAK</sequence>
<organism evidence="2 3">
    <name type="scientific">Psychrosphaera saromensis</name>
    <dbReference type="NCBI Taxonomy" id="716813"/>
    <lineage>
        <taxon>Bacteria</taxon>
        <taxon>Pseudomonadati</taxon>
        <taxon>Pseudomonadota</taxon>
        <taxon>Gammaproteobacteria</taxon>
        <taxon>Alteromonadales</taxon>
        <taxon>Pseudoalteromonadaceae</taxon>
        <taxon>Psychrosphaera</taxon>
    </lineage>
</organism>
<dbReference type="EMBL" id="MSCH01000003">
    <property type="protein sequence ID" value="PQJ54893.1"/>
    <property type="molecule type" value="Genomic_DNA"/>
</dbReference>
<feature type="signal peptide" evidence="1">
    <location>
        <begin position="1"/>
        <end position="23"/>
    </location>
</feature>
<protein>
    <recommendedName>
        <fullName evidence="4">DUF3108 domain-containing protein</fullName>
    </recommendedName>
</protein>
<comment type="caution">
    <text evidence="2">The sequence shown here is derived from an EMBL/GenBank/DDBJ whole genome shotgun (WGS) entry which is preliminary data.</text>
</comment>
<proteinExistence type="predicted"/>
<accession>A0A2S7UY84</accession>
<gene>
    <name evidence="2" type="ORF">BTO11_15360</name>
</gene>
<dbReference type="AlphaFoldDB" id="A0A2S7UY84"/>
<reference evidence="2 3" key="1">
    <citation type="submission" date="2016-12" db="EMBL/GenBank/DDBJ databases">
        <title>Diversity of luminous bacteria.</title>
        <authorList>
            <person name="Yoshizawa S."/>
            <person name="Kogure K."/>
        </authorList>
    </citation>
    <scope>NUCLEOTIDE SEQUENCE [LARGE SCALE GENOMIC DNA]</scope>
    <source>
        <strain evidence="2 3">SA4-48</strain>
    </source>
</reference>
<keyword evidence="1" id="KW-0732">Signal</keyword>
<keyword evidence="3" id="KW-1185">Reference proteome</keyword>
<evidence type="ECO:0000313" key="3">
    <source>
        <dbReference type="Proteomes" id="UP000239007"/>
    </source>
</evidence>
<evidence type="ECO:0000313" key="2">
    <source>
        <dbReference type="EMBL" id="PQJ54893.1"/>
    </source>
</evidence>
<evidence type="ECO:0008006" key="4">
    <source>
        <dbReference type="Google" id="ProtNLM"/>
    </source>
</evidence>
<dbReference type="RefSeq" id="WP_181135934.1">
    <property type="nucleotide sequence ID" value="NZ_BMYG01000001.1"/>
</dbReference>
<feature type="chain" id="PRO_5015474215" description="DUF3108 domain-containing protein" evidence="1">
    <location>
        <begin position="24"/>
        <end position="243"/>
    </location>
</feature>
<name>A0A2S7UY84_9GAMM</name>